<feature type="compositionally biased region" description="Polar residues" evidence="9">
    <location>
        <begin position="792"/>
        <end position="801"/>
    </location>
</feature>
<feature type="compositionally biased region" description="Basic and acidic residues" evidence="9">
    <location>
        <begin position="865"/>
        <end position="893"/>
    </location>
</feature>
<feature type="region of interest" description="Disordered" evidence="9">
    <location>
        <begin position="764"/>
        <end position="801"/>
    </location>
</feature>
<keyword evidence="12" id="KW-1185">Reference proteome</keyword>
<feature type="region of interest" description="Disordered" evidence="9">
    <location>
        <begin position="829"/>
        <end position="912"/>
    </location>
</feature>
<feature type="compositionally biased region" description="Polar residues" evidence="9">
    <location>
        <begin position="461"/>
        <end position="470"/>
    </location>
</feature>
<dbReference type="KEGG" id="clup:CLUP02_02203"/>
<dbReference type="InterPro" id="IPR009072">
    <property type="entry name" value="Histone-fold"/>
</dbReference>
<dbReference type="GO" id="GO:0007059">
    <property type="term" value="P:chromosome segregation"/>
    <property type="evidence" value="ECO:0007669"/>
    <property type="project" value="TreeGrafter"/>
</dbReference>
<dbReference type="RefSeq" id="XP_049137194.1">
    <property type="nucleotide sequence ID" value="XM_049281237.1"/>
</dbReference>
<evidence type="ECO:0000256" key="1">
    <source>
        <dbReference type="ARBA" id="ARBA00004123"/>
    </source>
</evidence>
<dbReference type="CDD" id="cd13732">
    <property type="entry name" value="HFD_CENP-W"/>
    <property type="match status" value="1"/>
</dbReference>
<feature type="compositionally biased region" description="Low complexity" evidence="9">
    <location>
        <begin position="491"/>
        <end position="500"/>
    </location>
</feature>
<dbReference type="PANTHER" id="PTHR34832">
    <property type="entry name" value="CENTROMERE PROTEIN W"/>
    <property type="match status" value="1"/>
</dbReference>
<evidence type="ECO:0000256" key="4">
    <source>
        <dbReference type="ARBA" id="ARBA00022838"/>
    </source>
</evidence>
<dbReference type="AlphaFoldDB" id="A0A9Q8W9W3"/>
<dbReference type="GO" id="GO:0000776">
    <property type="term" value="C:kinetochore"/>
    <property type="evidence" value="ECO:0007669"/>
    <property type="project" value="UniProtKB-KW"/>
</dbReference>
<dbReference type="GO" id="GO:0000278">
    <property type="term" value="P:mitotic cell cycle"/>
    <property type="evidence" value="ECO:0007669"/>
    <property type="project" value="TreeGrafter"/>
</dbReference>
<evidence type="ECO:0000256" key="3">
    <source>
        <dbReference type="ARBA" id="ARBA00022454"/>
    </source>
</evidence>
<keyword evidence="5" id="KW-0539">Nucleus</keyword>
<evidence type="ECO:0000313" key="12">
    <source>
        <dbReference type="Proteomes" id="UP000830671"/>
    </source>
</evidence>
<comment type="subcellular location">
    <subcellularLocation>
        <location evidence="2">Chromosome</location>
        <location evidence="2">Centromere</location>
        <location evidence="2">Kinetochore</location>
    </subcellularLocation>
    <subcellularLocation>
        <location evidence="1">Nucleus</location>
    </subcellularLocation>
</comment>
<feature type="coiled-coil region" evidence="8">
    <location>
        <begin position="567"/>
        <end position="629"/>
    </location>
</feature>
<dbReference type="Gene3D" id="1.10.20.10">
    <property type="entry name" value="Histone, subunit A"/>
    <property type="match status" value="1"/>
</dbReference>
<keyword evidence="3" id="KW-0158">Chromosome</keyword>
<dbReference type="Proteomes" id="UP000830671">
    <property type="component" value="Chromosome 1"/>
</dbReference>
<evidence type="ECO:0000256" key="5">
    <source>
        <dbReference type="ARBA" id="ARBA00023242"/>
    </source>
</evidence>
<evidence type="ECO:0000256" key="6">
    <source>
        <dbReference type="ARBA" id="ARBA00023328"/>
    </source>
</evidence>
<keyword evidence="8" id="KW-0175">Coiled coil</keyword>
<comment type="similarity">
    <text evidence="7">Belongs to the CENP-W/WIP1 family.</text>
</comment>
<keyword evidence="6" id="KW-0137">Centromere</keyword>
<name>A0A9Q8W9W3_9PEZI</name>
<dbReference type="GO" id="GO:0046982">
    <property type="term" value="F:protein heterodimerization activity"/>
    <property type="evidence" value="ECO:0007669"/>
    <property type="project" value="InterPro"/>
</dbReference>
<feature type="region of interest" description="Disordered" evidence="9">
    <location>
        <begin position="1"/>
        <end position="21"/>
    </location>
</feature>
<dbReference type="InterPro" id="IPR058602">
    <property type="entry name" value="YAG7_dimerisation_dom"/>
</dbReference>
<evidence type="ECO:0000256" key="7">
    <source>
        <dbReference type="ARBA" id="ARBA00038432"/>
    </source>
</evidence>
<dbReference type="EMBL" id="CP019471">
    <property type="protein sequence ID" value="UQC75549.1"/>
    <property type="molecule type" value="Genomic_DNA"/>
</dbReference>
<dbReference type="GO" id="GO:0005654">
    <property type="term" value="C:nucleoplasm"/>
    <property type="evidence" value="ECO:0007669"/>
    <property type="project" value="TreeGrafter"/>
</dbReference>
<feature type="domain" description="YAG7-like dimerisation" evidence="10">
    <location>
        <begin position="634"/>
        <end position="717"/>
    </location>
</feature>
<evidence type="ECO:0000313" key="11">
    <source>
        <dbReference type="EMBL" id="UQC75549.1"/>
    </source>
</evidence>
<protein>
    <recommendedName>
        <fullName evidence="10">YAG7-like dimerisation domain-containing protein</fullName>
    </recommendedName>
</protein>
<organism evidence="11 12">
    <name type="scientific">Colletotrichum lupini</name>
    <dbReference type="NCBI Taxonomy" id="145971"/>
    <lineage>
        <taxon>Eukaryota</taxon>
        <taxon>Fungi</taxon>
        <taxon>Dikarya</taxon>
        <taxon>Ascomycota</taxon>
        <taxon>Pezizomycotina</taxon>
        <taxon>Sordariomycetes</taxon>
        <taxon>Hypocreomycetidae</taxon>
        <taxon>Glomerellales</taxon>
        <taxon>Glomerellaceae</taxon>
        <taxon>Colletotrichum</taxon>
        <taxon>Colletotrichum acutatum species complex</taxon>
    </lineage>
</organism>
<reference evidence="11" key="1">
    <citation type="journal article" date="2021" name="Mol. Plant Microbe Interact.">
        <title>Complete Genome Sequence of the Plant-Pathogenic Fungus Colletotrichum lupini.</title>
        <authorList>
            <person name="Baroncelli R."/>
            <person name="Pensec F."/>
            <person name="Da Lio D."/>
            <person name="Boufleur T."/>
            <person name="Vicente I."/>
            <person name="Sarrocco S."/>
            <person name="Picot A."/>
            <person name="Baraldi E."/>
            <person name="Sukno S."/>
            <person name="Thon M."/>
            <person name="Le Floch G."/>
        </authorList>
    </citation>
    <scope>NUCLEOTIDE SEQUENCE</scope>
    <source>
        <strain evidence="11">IMI 504893</strain>
    </source>
</reference>
<dbReference type="GeneID" id="73336247"/>
<dbReference type="GO" id="GO:0051382">
    <property type="term" value="P:kinetochore assembly"/>
    <property type="evidence" value="ECO:0007669"/>
    <property type="project" value="TreeGrafter"/>
</dbReference>
<evidence type="ECO:0000256" key="2">
    <source>
        <dbReference type="ARBA" id="ARBA00004629"/>
    </source>
</evidence>
<evidence type="ECO:0000256" key="8">
    <source>
        <dbReference type="SAM" id="Coils"/>
    </source>
</evidence>
<evidence type="ECO:0000256" key="9">
    <source>
        <dbReference type="SAM" id="MobiDB-lite"/>
    </source>
</evidence>
<keyword evidence="4" id="KW-0995">Kinetochore</keyword>
<proteinExistence type="inferred from homology"/>
<sequence>MRGGFDDGVGDGDSLNTGAPKKLRRRVTVMRHSAEGPCTAPLSILGGSSIKVSLAGGLCQTQQNLWAPPHRNVTPSRDSLYATPQSFPRLQSQLRLVLAAVHVFLAMAPGQKAYPRGTVKKIIKAHSNCNLSKNVDVMIYLDYVLLVKEAAIESKKSGERGITARSVKKVTSVRCTTTSTARHPHQVPRLIFQFIDIETPEITRYLRSTQHSSTSRPGAVDAISVVEYARMRFRWCNMATSNNISYLALVCDRTEARFMQATVSCIEAARKGWRSRAQVLVAPSSEQHRPEPHRRLNDHDTMINGDIVHYGILAHEYGFQTRLRCPAWYVIEARWCREIETCSLEDLRRLQPKCSIGLPSQYNVPSTELHSGPELRAYLPSMSWSVIFREPPNLILFFFDPRTFLLRLYIPSYLTLHKFVYLPLTCALSAYSWPPPPLENSHPSSRDLDPVDCAPPISFNMTASPVQNPAVSAESKSAKKKKAKAAERTESPAPTASPAPEKADASDESGETAYIREIQKNIRNTTKKLTNASKIDNLIAENAGKSLDDLVAARIINADQKAQYLKKPALQAQISQYEEQMAQYKKIDQEYRTRATAEKAELEKSFAEKLEKEKAAAVAEVKAQQAQQEGDSSKSINSKLLTLSQFLRLAAARRSEDADQSNEENKALEGVLLAIYTGDDSAVATMLKLIDGAEEQTYSVNGELLETTFGQVKAAAKAYKSPYDELAPAETETAATQAVTDPTIANATVNEIEAGDAAITNGQTEEAATETPTNANIGSGAGNAAGEKWDQSADNSMSLSQEWVSVPRDPAETETGVEATPAAVSNTQSWADDQPEHHEIQPETPAPAAADPNDGFHQVQGRNRGRGDREGGYRGRGRGEWRGGRGHRGDGRGRGGRGGPRGGSISQRSIPTRRRALRDGALRLGHGDALRNVIYYNGFDRHSVPLFCFLGGWHGWRCWVAWLTLNVILTKQRRNWKLHSYSKTNEALFGLLLRLDIPWQANEAKGVTVSSHRFTQLTARYLKLLEISTSDEKAPLDTGAPWAGFHNMSSLAYLPSLKAGKSANNNLKNALIDSSFPISLDFAASHILANVETGEEFDGITCWDSYGSRQRAHRRRVRDADRFEVCGALISILEIGGNMQEGFLAASADDTHLVLVRDRHVSKLSPSPQRLVRLPVPRVWRGRNGKGGVPVASPFPLMLTLEAHLTHTLQGEPKVTSA</sequence>
<feature type="region of interest" description="Disordered" evidence="9">
    <location>
        <begin position="461"/>
        <end position="510"/>
    </location>
</feature>
<gene>
    <name evidence="11" type="ORF">CLUP02_02203</name>
</gene>
<feature type="compositionally biased region" description="Low complexity" evidence="9">
    <location>
        <begin position="764"/>
        <end position="786"/>
    </location>
</feature>
<dbReference type="PANTHER" id="PTHR34832:SF1">
    <property type="entry name" value="CENTROMERE PROTEIN W"/>
    <property type="match status" value="1"/>
</dbReference>
<dbReference type="InterPro" id="IPR052484">
    <property type="entry name" value="CENP-W/WIP1"/>
</dbReference>
<evidence type="ECO:0000259" key="10">
    <source>
        <dbReference type="Pfam" id="PF26434"/>
    </source>
</evidence>
<dbReference type="Pfam" id="PF26434">
    <property type="entry name" value="YAG7_C"/>
    <property type="match status" value="1"/>
</dbReference>
<accession>A0A9Q8W9W3</accession>